<dbReference type="EMBL" id="VCEI01000011">
    <property type="protein sequence ID" value="TLU96625.1"/>
    <property type="molecule type" value="Genomic_DNA"/>
</dbReference>
<evidence type="ECO:0000313" key="5">
    <source>
        <dbReference type="Proteomes" id="UP000309788"/>
    </source>
</evidence>
<feature type="domain" description="Peptidase M12B" evidence="2">
    <location>
        <begin position="222"/>
        <end position="428"/>
    </location>
</feature>
<dbReference type="CDD" id="cd00063">
    <property type="entry name" value="FN3"/>
    <property type="match status" value="1"/>
</dbReference>
<dbReference type="GO" id="GO:0006508">
    <property type="term" value="P:proteolysis"/>
    <property type="evidence" value="ECO:0007669"/>
    <property type="project" value="InterPro"/>
</dbReference>
<dbReference type="OrthoDB" id="9792152at2"/>
<keyword evidence="1" id="KW-0732">Signal</keyword>
<dbReference type="Proteomes" id="UP000309788">
    <property type="component" value="Unassembled WGS sequence"/>
</dbReference>
<dbReference type="AlphaFoldDB" id="A0A5R9KKA1"/>
<dbReference type="InterPro" id="IPR045474">
    <property type="entry name" value="GEVED"/>
</dbReference>
<dbReference type="PANTHER" id="PTHR11905">
    <property type="entry name" value="ADAM A DISINTEGRIN AND METALLOPROTEASE DOMAIN"/>
    <property type="match status" value="1"/>
</dbReference>
<dbReference type="Pfam" id="PF13688">
    <property type="entry name" value="Reprolysin_5"/>
    <property type="match status" value="1"/>
</dbReference>
<evidence type="ECO:0000256" key="1">
    <source>
        <dbReference type="SAM" id="SignalP"/>
    </source>
</evidence>
<feature type="domain" description="Fibronectin type-III" evidence="3">
    <location>
        <begin position="440"/>
        <end position="526"/>
    </location>
</feature>
<comment type="caution">
    <text evidence="4">The sequence shown here is derived from an EMBL/GenBank/DDBJ whole genome shotgun (WGS) entry which is preliminary data.</text>
</comment>
<dbReference type="Gene3D" id="3.40.390.10">
    <property type="entry name" value="Collagenase (Catalytic Domain)"/>
    <property type="match status" value="1"/>
</dbReference>
<dbReference type="Gene3D" id="2.60.40.10">
    <property type="entry name" value="Immunoglobulins"/>
    <property type="match status" value="1"/>
</dbReference>
<dbReference type="InterPro" id="IPR003961">
    <property type="entry name" value="FN3_dom"/>
</dbReference>
<reference evidence="4 5" key="1">
    <citation type="submission" date="2019-05" db="EMBL/GenBank/DDBJ databases">
        <authorList>
            <person name="Qu J.-H."/>
        </authorList>
    </citation>
    <scope>NUCLEOTIDE SEQUENCE [LARGE SCALE GENOMIC DNA]</scope>
    <source>
        <strain evidence="4 5">Z12</strain>
    </source>
</reference>
<dbReference type="SUPFAM" id="SSF49265">
    <property type="entry name" value="Fibronectin type III"/>
    <property type="match status" value="1"/>
</dbReference>
<dbReference type="SUPFAM" id="SSF55486">
    <property type="entry name" value="Metalloproteases ('zincins'), catalytic domain"/>
    <property type="match status" value="1"/>
</dbReference>
<evidence type="ECO:0000259" key="3">
    <source>
        <dbReference type="PROSITE" id="PS50853"/>
    </source>
</evidence>
<dbReference type="InterPro" id="IPR024079">
    <property type="entry name" value="MetalloPept_cat_dom_sf"/>
</dbReference>
<dbReference type="InterPro" id="IPR001590">
    <property type="entry name" value="Peptidase_M12B"/>
</dbReference>
<sequence length="843" mass="92835">MKLFYHAFVGVLCIFFQSAVLAQQMPFETVADLKKSGISPDRIQILSAPKLNNAVEKGIKPGAAVTNLELDRLKLEQLKSDESPLYEFVLPTVNGSKLTLDIFPTTVLAPDFSISVSSAQGNTALKLPYVRSFRGIVSGDANSVVSLTIVNDEISGLISDQTGTRILGKYKKPGSTTERYSLFYDHDLVKPSAFSCGTDGLKIPEGKIMQQQNQLQENASCKWVGIYIETDKAVLDSLGNVASVEHYIMNLVNAVATTFSMEGIAVRLSGLSMWTTTDPYAGKSDDESLNIFRETWNRKSDNFPGHFAHLLKMGNKSGLAYIPGDVCGRSYNYGLSTIDAKYSFVSYPDIYGDVDVICHELGHNFGSFHTQSCTWPGGPIDNCAAVEEGTCDRGPAPVNGGSIMSYCPYRKLANGFGPLPGNLIRNRIHSAECLPVSDSKPSGLRIDQVFATGARIQWNYTGSNTAHKLQYRVANTKKWTEVRTPTNSVSIFGLKSNTRYECRVGAECSEFTGTKAFTTNSNPPEYCLASGNCEGYGIGLSSIKLNDEYLSNSSGCSANGYHFFSDIHTPKVSKGTTNTLTMDLLGYYNVQAVKAWIDYNNNGIFSEDEVIFKTDSTASSAQKCTFEIAGNIAEQITRMRVQSRYFLEATDCGNIGYGETEDYQIEIISSPLPVSLVYFKAGLTSENKVEINWRTAQELNAAFFRIERSTDMRTFEFLAQVEAAGHSDTLQTYSYVDEFPVKNLSYYRLRQTDTDGKEVLYRALAVRVPGTDAPFPNPMTGNTLHIRAAESAKIRLLNISGKEIPFLKVSVPNGILQVIPKQRLVPGLYVITSDQNVYKFAVE</sequence>
<dbReference type="SMART" id="SM00060">
    <property type="entry name" value="FN3"/>
    <property type="match status" value="1"/>
</dbReference>
<proteinExistence type="predicted"/>
<dbReference type="PROSITE" id="PS50215">
    <property type="entry name" value="ADAM_MEPRO"/>
    <property type="match status" value="1"/>
</dbReference>
<protein>
    <recommendedName>
        <fullName evidence="6">T9SS type A sorting domain-containing protein</fullName>
    </recommendedName>
</protein>
<keyword evidence="5" id="KW-1185">Reference proteome</keyword>
<evidence type="ECO:0000259" key="2">
    <source>
        <dbReference type="PROSITE" id="PS50215"/>
    </source>
</evidence>
<dbReference type="Pfam" id="PF00041">
    <property type="entry name" value="fn3"/>
    <property type="match status" value="1"/>
</dbReference>
<dbReference type="InterPro" id="IPR036116">
    <property type="entry name" value="FN3_sf"/>
</dbReference>
<evidence type="ECO:0000313" key="4">
    <source>
        <dbReference type="EMBL" id="TLU96625.1"/>
    </source>
</evidence>
<dbReference type="PANTHER" id="PTHR11905:SF159">
    <property type="entry name" value="ADAM METALLOPROTEASE"/>
    <property type="match status" value="1"/>
</dbReference>
<dbReference type="InterPro" id="IPR013783">
    <property type="entry name" value="Ig-like_fold"/>
</dbReference>
<feature type="signal peptide" evidence="1">
    <location>
        <begin position="1"/>
        <end position="22"/>
    </location>
</feature>
<gene>
    <name evidence="4" type="ORF">FEM55_05735</name>
</gene>
<accession>A0A5R9KKA1</accession>
<dbReference type="Pfam" id="PF20009">
    <property type="entry name" value="GEVED"/>
    <property type="match status" value="1"/>
</dbReference>
<dbReference type="GO" id="GO:0004222">
    <property type="term" value="F:metalloendopeptidase activity"/>
    <property type="evidence" value="ECO:0007669"/>
    <property type="project" value="InterPro"/>
</dbReference>
<feature type="chain" id="PRO_5024339645" description="T9SS type A sorting domain-containing protein" evidence="1">
    <location>
        <begin position="23"/>
        <end position="843"/>
    </location>
</feature>
<dbReference type="PROSITE" id="PS50853">
    <property type="entry name" value="FN3"/>
    <property type="match status" value="1"/>
</dbReference>
<evidence type="ECO:0008006" key="6">
    <source>
        <dbReference type="Google" id="ProtNLM"/>
    </source>
</evidence>
<name>A0A5R9KKA1_9BACT</name>
<organism evidence="4 5">
    <name type="scientific">Dyadobacter sediminis</name>
    <dbReference type="NCBI Taxonomy" id="1493691"/>
    <lineage>
        <taxon>Bacteria</taxon>
        <taxon>Pseudomonadati</taxon>
        <taxon>Bacteroidota</taxon>
        <taxon>Cytophagia</taxon>
        <taxon>Cytophagales</taxon>
        <taxon>Spirosomataceae</taxon>
        <taxon>Dyadobacter</taxon>
    </lineage>
</organism>
<dbReference type="RefSeq" id="WP_138280319.1">
    <property type="nucleotide sequence ID" value="NZ_BMGE01000001.1"/>
</dbReference>